<dbReference type="PROSITE" id="PS51698">
    <property type="entry name" value="U_BOX"/>
    <property type="match status" value="1"/>
</dbReference>
<feature type="compositionally biased region" description="Basic and acidic residues" evidence="12">
    <location>
        <begin position="762"/>
        <end position="788"/>
    </location>
</feature>
<feature type="coiled-coil region" evidence="11">
    <location>
        <begin position="271"/>
        <end position="298"/>
    </location>
</feature>
<comment type="pathway">
    <text evidence="4">Protein modification; protein ubiquitination.</text>
</comment>
<dbReference type="GO" id="GO:0036503">
    <property type="term" value="P:ERAD pathway"/>
    <property type="evidence" value="ECO:0007669"/>
    <property type="project" value="InterPro"/>
</dbReference>
<dbReference type="UniPathway" id="UPA00143"/>
<evidence type="ECO:0000256" key="9">
    <source>
        <dbReference type="ARBA" id="ARBA00022786"/>
    </source>
</evidence>
<proteinExistence type="inferred from homology"/>
<dbReference type="GO" id="GO:0034450">
    <property type="term" value="F:ubiquitin-ubiquitin ligase activity"/>
    <property type="evidence" value="ECO:0007669"/>
    <property type="project" value="InterPro"/>
</dbReference>
<keyword evidence="10" id="KW-0539">Nucleus</keyword>
<evidence type="ECO:0000256" key="5">
    <source>
        <dbReference type="ARBA" id="ARBA00007434"/>
    </source>
</evidence>
<keyword evidence="11" id="KW-0175">Coiled coil</keyword>
<dbReference type="GO" id="GO:0006511">
    <property type="term" value="P:ubiquitin-dependent protein catabolic process"/>
    <property type="evidence" value="ECO:0007669"/>
    <property type="project" value="InterPro"/>
</dbReference>
<dbReference type="GO" id="GO:0005737">
    <property type="term" value="C:cytoplasm"/>
    <property type="evidence" value="ECO:0007669"/>
    <property type="project" value="UniProtKB-SubCell"/>
</dbReference>
<dbReference type="GO" id="GO:0005634">
    <property type="term" value="C:nucleus"/>
    <property type="evidence" value="ECO:0007669"/>
    <property type="project" value="UniProtKB-SubCell"/>
</dbReference>
<comment type="similarity">
    <text evidence="5">Belongs to the ubiquitin conjugation factor E4 family.</text>
</comment>
<evidence type="ECO:0000256" key="12">
    <source>
        <dbReference type="SAM" id="MobiDB-lite"/>
    </source>
</evidence>
<evidence type="ECO:0000256" key="10">
    <source>
        <dbReference type="ARBA" id="ARBA00023242"/>
    </source>
</evidence>
<comment type="catalytic activity">
    <reaction evidence="1">
        <text>S-ubiquitinyl-[E2 ubiquitin-conjugating enzyme]-L-cysteine + [acceptor protein]-L-lysine = [E2 ubiquitin-conjugating enzyme]-L-cysteine + N(6)-ubiquitinyl-[acceptor protein]-L-lysine.</text>
        <dbReference type="EC" id="2.3.2.27"/>
    </reaction>
</comment>
<gene>
    <name evidence="14" type="ORF">AMON00008_LOCUS19331</name>
</gene>
<dbReference type="EMBL" id="HBNR01028432">
    <property type="protein sequence ID" value="CAE4581481.1"/>
    <property type="molecule type" value="Transcribed_RNA"/>
</dbReference>
<dbReference type="PANTHER" id="PTHR13931">
    <property type="entry name" value="UBIQUITINATION FACTOR E4"/>
    <property type="match status" value="1"/>
</dbReference>
<evidence type="ECO:0000256" key="7">
    <source>
        <dbReference type="ARBA" id="ARBA00022490"/>
    </source>
</evidence>
<sequence length="1021" mass="113636">MADDPGKAAERENVLVQRLLQVSLSTAKDCVRLPALADELRAEGREPLLAVDIVDRCLIERLSIDADTSAQMAYLGGCFGRCTDSGLVPQLMREKALSVQGMVVNYAALAVQCPEMFNAAAGGDIGSAVAKAMEDGRLGSLLLTKLAERLAEEDEEQFKTIMTPVLSRMATAMGGRDLQDMKVRETGLLCSVLTRASKGSPLIQLLVQLPVFRPRGPVPSQAQVGEGFRMQTESLFGSLLAPSPQDNHVNQSRAQHSTKAVHFTGLQRKTRPALNASLSQVRQQLKELQEQALTVINALVRGGDGPRQAVLEWFGAVMTGTESRSKMSNQLGHPGQVIDMMEHAQNPMMASLTNRLSMMQGLQARMVGFATSGFATNVFWSLLELAKPVKLYSGLDPFFLSRPDVEPLLGGFAKEERFMDKEGVEAALRESQAVAALAAAPAFKQQIFWAALKGLHTLLLPPLKEAECFIQCASHFQHKGDMAKFEEFFAEWLSNDVVLSCPQFLSLLGGFLSLVLSVFLGAAYPDLVKGASPNDLPSAPFKTMMIPPPKVTPEWSVLPACILEDFIEILEFYQRTVPPGQPPSEIFTHIDSNLLLYAIIFILGSGDHIRNPNIRGKAAHVLRSLSKMPAFSHLIVSHPCCVNNIVPSCIRVFTAVEKTKMSFYDIRMHVKFELRIPIMELFEDALTLREHRDVLKAFAGEHADEFLKFANQLMNDSTHLLDEGMDALLEVRAQGRQGGSGAASSQQAVEDPEQGRSHIGAHRGEDLQADERNEQGEDIYRQSRHDPKEHCKRYMQMGHRTIRTLWNIARDVPSVLVSDPVVLTQMLQSCLNATMDRLVGPKCLQLKNQSGVKDFDEFNFKPVDLLSYVIEMYACIARECKERAIRIIAEDERNYSAKTFQKAVHISRRENVVSSDVLKDFERFVAELNEKARATKEALDSVEVPDEFLDPIMQEIMTDPVKLPTSGNVMDRKHIHRIIMADDSDPFNRMPLKADMLEPQPELRARIRAFCKQHNLPWDDE</sequence>
<feature type="domain" description="U-box" evidence="13">
    <location>
        <begin position="943"/>
        <end position="1017"/>
    </location>
</feature>
<accession>A0A7S4VFM3</accession>
<evidence type="ECO:0000256" key="11">
    <source>
        <dbReference type="SAM" id="Coils"/>
    </source>
</evidence>
<dbReference type="GO" id="GO:0000151">
    <property type="term" value="C:ubiquitin ligase complex"/>
    <property type="evidence" value="ECO:0007669"/>
    <property type="project" value="InterPro"/>
</dbReference>
<reference evidence="14" key="1">
    <citation type="submission" date="2021-01" db="EMBL/GenBank/DDBJ databases">
        <authorList>
            <person name="Corre E."/>
            <person name="Pelletier E."/>
            <person name="Niang G."/>
            <person name="Scheremetjew M."/>
            <person name="Finn R."/>
            <person name="Kale V."/>
            <person name="Holt S."/>
            <person name="Cochrane G."/>
            <person name="Meng A."/>
            <person name="Brown T."/>
            <person name="Cohen L."/>
        </authorList>
    </citation>
    <scope>NUCLEOTIDE SEQUENCE</scope>
    <source>
        <strain evidence="14">CCMP3105</strain>
    </source>
</reference>
<evidence type="ECO:0000256" key="6">
    <source>
        <dbReference type="ARBA" id="ARBA00012483"/>
    </source>
</evidence>
<dbReference type="InterPro" id="IPR003613">
    <property type="entry name" value="Ubox_domain"/>
</dbReference>
<dbReference type="InterPro" id="IPR045132">
    <property type="entry name" value="UBE4"/>
</dbReference>
<feature type="region of interest" description="Disordered" evidence="12">
    <location>
        <begin position="735"/>
        <end position="788"/>
    </location>
</feature>
<dbReference type="Pfam" id="PF10408">
    <property type="entry name" value="Ufd2P_core"/>
    <property type="match status" value="1"/>
</dbReference>
<keyword evidence="8" id="KW-0808">Transferase</keyword>
<dbReference type="AlphaFoldDB" id="A0A7S4VFM3"/>
<keyword evidence="7" id="KW-0963">Cytoplasm</keyword>
<evidence type="ECO:0000256" key="3">
    <source>
        <dbReference type="ARBA" id="ARBA00004496"/>
    </source>
</evidence>
<comment type="subcellular location">
    <subcellularLocation>
        <location evidence="3">Cytoplasm</location>
    </subcellularLocation>
    <subcellularLocation>
        <location evidence="2">Nucleus</location>
    </subcellularLocation>
</comment>
<dbReference type="FunFam" id="3.30.40.10:FF:000055">
    <property type="entry name" value="Ubiquitin conjugation factor e4 a"/>
    <property type="match status" value="1"/>
</dbReference>
<dbReference type="Gene3D" id="3.30.40.10">
    <property type="entry name" value="Zinc/RING finger domain, C3HC4 (zinc finger)"/>
    <property type="match status" value="1"/>
</dbReference>
<organism evidence="14">
    <name type="scientific">Alexandrium monilatum</name>
    <dbReference type="NCBI Taxonomy" id="311494"/>
    <lineage>
        <taxon>Eukaryota</taxon>
        <taxon>Sar</taxon>
        <taxon>Alveolata</taxon>
        <taxon>Dinophyceae</taxon>
        <taxon>Gonyaulacales</taxon>
        <taxon>Pyrocystaceae</taxon>
        <taxon>Alexandrium</taxon>
    </lineage>
</organism>
<dbReference type="InterPro" id="IPR019474">
    <property type="entry name" value="Ub_conjug_fac_E4_core"/>
</dbReference>
<name>A0A7S4VFM3_9DINO</name>
<evidence type="ECO:0000313" key="14">
    <source>
        <dbReference type="EMBL" id="CAE4581481.1"/>
    </source>
</evidence>
<evidence type="ECO:0000256" key="8">
    <source>
        <dbReference type="ARBA" id="ARBA00022679"/>
    </source>
</evidence>
<evidence type="ECO:0000256" key="4">
    <source>
        <dbReference type="ARBA" id="ARBA00004906"/>
    </source>
</evidence>
<evidence type="ECO:0000256" key="2">
    <source>
        <dbReference type="ARBA" id="ARBA00004123"/>
    </source>
</evidence>
<keyword evidence="9" id="KW-0833">Ubl conjugation pathway</keyword>
<dbReference type="Pfam" id="PF04564">
    <property type="entry name" value="U-box"/>
    <property type="match status" value="1"/>
</dbReference>
<dbReference type="InterPro" id="IPR013083">
    <property type="entry name" value="Znf_RING/FYVE/PHD"/>
</dbReference>
<protein>
    <recommendedName>
        <fullName evidence="6">RING-type E3 ubiquitin transferase</fullName>
        <ecNumber evidence="6">2.3.2.27</ecNumber>
    </recommendedName>
</protein>
<dbReference type="PANTHER" id="PTHR13931:SF2">
    <property type="entry name" value="UBIQUITIN CONJUGATION FACTOR E4 B"/>
    <property type="match status" value="1"/>
</dbReference>
<evidence type="ECO:0000256" key="1">
    <source>
        <dbReference type="ARBA" id="ARBA00000900"/>
    </source>
</evidence>
<dbReference type="EC" id="2.3.2.27" evidence="6"/>
<dbReference type="SMART" id="SM00504">
    <property type="entry name" value="Ubox"/>
    <property type="match status" value="1"/>
</dbReference>
<evidence type="ECO:0000259" key="13">
    <source>
        <dbReference type="PROSITE" id="PS51698"/>
    </source>
</evidence>
<dbReference type="SUPFAM" id="SSF57850">
    <property type="entry name" value="RING/U-box"/>
    <property type="match status" value="1"/>
</dbReference>
<dbReference type="GO" id="GO:0000209">
    <property type="term" value="P:protein polyubiquitination"/>
    <property type="evidence" value="ECO:0007669"/>
    <property type="project" value="TreeGrafter"/>
</dbReference>